<dbReference type="Proteomes" id="UP000191931">
    <property type="component" value="Unassembled WGS sequence"/>
</dbReference>
<dbReference type="STRING" id="1246637.MTBBW1_2130005"/>
<gene>
    <name evidence="2" type="ORF">MTBBW1_2130005</name>
</gene>
<dbReference type="InterPro" id="IPR013132">
    <property type="entry name" value="PseI/NeuA/B-like_N"/>
</dbReference>
<dbReference type="CDD" id="cd11615">
    <property type="entry name" value="SAF_NeuB_like"/>
    <property type="match status" value="1"/>
</dbReference>
<dbReference type="GO" id="GO:0016051">
    <property type="term" value="P:carbohydrate biosynthetic process"/>
    <property type="evidence" value="ECO:0007669"/>
    <property type="project" value="InterPro"/>
</dbReference>
<dbReference type="Pfam" id="PF03102">
    <property type="entry name" value="NeuB"/>
    <property type="match status" value="1"/>
</dbReference>
<dbReference type="InterPro" id="IPR013785">
    <property type="entry name" value="Aldolase_TIM"/>
</dbReference>
<organism evidence="2 3">
    <name type="scientific">Desulfamplus magnetovallimortis</name>
    <dbReference type="NCBI Taxonomy" id="1246637"/>
    <lineage>
        <taxon>Bacteria</taxon>
        <taxon>Pseudomonadati</taxon>
        <taxon>Thermodesulfobacteriota</taxon>
        <taxon>Desulfobacteria</taxon>
        <taxon>Desulfobacterales</taxon>
        <taxon>Desulfobacteraceae</taxon>
        <taxon>Desulfamplus</taxon>
    </lineage>
</organism>
<evidence type="ECO:0000259" key="1">
    <source>
        <dbReference type="PROSITE" id="PS50844"/>
    </source>
</evidence>
<dbReference type="InterPro" id="IPR013974">
    <property type="entry name" value="SAF"/>
</dbReference>
<dbReference type="Gene3D" id="3.90.1210.10">
    <property type="entry name" value="Antifreeze-like/N-acetylneuraminic acid synthase C-terminal domain"/>
    <property type="match status" value="1"/>
</dbReference>
<dbReference type="SUPFAM" id="SSF51658">
    <property type="entry name" value="Xylose isomerase-like"/>
    <property type="match status" value="1"/>
</dbReference>
<dbReference type="PANTHER" id="PTHR42966:SF3">
    <property type="entry name" value="BLR5971 PROTEIN"/>
    <property type="match status" value="1"/>
</dbReference>
<dbReference type="Pfam" id="PF08666">
    <property type="entry name" value="SAF"/>
    <property type="match status" value="1"/>
</dbReference>
<dbReference type="Gene3D" id="3.20.20.70">
    <property type="entry name" value="Aldolase class I"/>
    <property type="match status" value="1"/>
</dbReference>
<keyword evidence="3" id="KW-1185">Reference proteome</keyword>
<evidence type="ECO:0000313" key="2">
    <source>
        <dbReference type="EMBL" id="SLM30110.1"/>
    </source>
</evidence>
<protein>
    <submittedName>
        <fullName evidence="2">Sialic acid synthase</fullName>
    </submittedName>
</protein>
<dbReference type="PROSITE" id="PS50844">
    <property type="entry name" value="AFP_LIKE"/>
    <property type="match status" value="1"/>
</dbReference>
<dbReference type="SMART" id="SM00858">
    <property type="entry name" value="SAF"/>
    <property type="match status" value="1"/>
</dbReference>
<dbReference type="GO" id="GO:0047444">
    <property type="term" value="F:N-acylneuraminate-9-phosphate synthase activity"/>
    <property type="evidence" value="ECO:0007669"/>
    <property type="project" value="TreeGrafter"/>
</dbReference>
<dbReference type="InterPro" id="IPR051690">
    <property type="entry name" value="PseI-like"/>
</dbReference>
<feature type="domain" description="AFP-like" evidence="1">
    <location>
        <begin position="308"/>
        <end position="366"/>
    </location>
</feature>
<dbReference type="InterPro" id="IPR036732">
    <property type="entry name" value="AFP_Neu5c_C_sf"/>
</dbReference>
<dbReference type="PANTHER" id="PTHR42966">
    <property type="entry name" value="N-ACETYLNEURAMINATE SYNTHASE"/>
    <property type="match status" value="1"/>
</dbReference>
<dbReference type="Gene3D" id="3.20.20.150">
    <property type="entry name" value="Divalent-metal-dependent TIM barrel enzymes"/>
    <property type="match status" value="1"/>
</dbReference>
<reference evidence="2 3" key="1">
    <citation type="submission" date="2017-03" db="EMBL/GenBank/DDBJ databases">
        <authorList>
            <person name="Afonso C.L."/>
            <person name="Miller P.J."/>
            <person name="Scott M.A."/>
            <person name="Spackman E."/>
            <person name="Goraichik I."/>
            <person name="Dimitrov K.M."/>
            <person name="Suarez D.L."/>
            <person name="Swayne D.E."/>
        </authorList>
    </citation>
    <scope>NUCLEOTIDE SEQUENCE [LARGE SCALE GENOMIC DNA]</scope>
    <source>
        <strain evidence="2">PRJEB14757</strain>
    </source>
</reference>
<dbReference type="AlphaFoldDB" id="A0A1W1HCA1"/>
<sequence>MNSVFYNKPNCPIHTPQVKIKKMKIGNRNIGESFSTYVIAEAGINHNGSLDLAKKLVDAAVDAGAHAVKFQKRDLPSLYPEDMLLHPEKYEQSFQYMLPLLQRFELSEEDYVNLRAYAEEKPIDFICTPFDIKSAKLIYEAGIHAFKIASADLTNYPLLDFVASKDLPIIISTGMSYKDEIKKTVHFLNERRAEFAILHCRSAYPVWPRDVNLKMINWLKQFNKPVGYSGHDIGLIIPLVAASMGACIIEKHLTLDPTMEGTDHKISLDPYSFKRLVRDIEIADQAMGHEKRFLLRGEVVNREVFGKSLAASEDIPKGSVITEDKIAIRGPGKGLPTSRQDELVGKRANRHIHKNSLFYEDDLEEDQNDELLEPSRLSFKSKWGLITRFSDFEDIIAYDPEIIEIHLAEKDFGTKFIPTKKYEQELIVHAPEYIHEELMNLCSFDEDLRKKSVALVQETIILARELAPFFKGTPKIVAHPGAMSMKEKLNKSQLREALLKSVSEIDHNGVELLLENMPPYPWFFGGEWKGNYFMAAEEIVSICKETGLNIVFDLSHAAMYCNAKDLDLYKYIETVLPFTRHLHLADAYGLDGEGVQFGEGDIDLDKVMPVFSSYRGSWVPEIWRGHLNNGRGFLKAISILAQYIK</sequence>
<accession>A0A1W1HCA1</accession>
<dbReference type="SUPFAM" id="SSF51269">
    <property type="entry name" value="AFP III-like domain"/>
    <property type="match status" value="1"/>
</dbReference>
<dbReference type="InterPro" id="IPR006190">
    <property type="entry name" value="SAF_AFP_Neu5Ac"/>
</dbReference>
<dbReference type="InterPro" id="IPR036237">
    <property type="entry name" value="Xyl_isomerase-like_sf"/>
</dbReference>
<dbReference type="SUPFAM" id="SSF51569">
    <property type="entry name" value="Aldolase"/>
    <property type="match status" value="1"/>
</dbReference>
<dbReference type="InterPro" id="IPR057736">
    <property type="entry name" value="SAF_PseI/NeuA/NeuB"/>
</dbReference>
<dbReference type="InterPro" id="IPR013022">
    <property type="entry name" value="Xyl_isomerase-like_TIM-brl"/>
</dbReference>
<dbReference type="Pfam" id="PF01261">
    <property type="entry name" value="AP_endonuc_2"/>
    <property type="match status" value="1"/>
</dbReference>
<proteinExistence type="predicted"/>
<evidence type="ECO:0000313" key="3">
    <source>
        <dbReference type="Proteomes" id="UP000191931"/>
    </source>
</evidence>
<dbReference type="EMBL" id="FWEV01000128">
    <property type="protein sequence ID" value="SLM30110.1"/>
    <property type="molecule type" value="Genomic_DNA"/>
</dbReference>
<name>A0A1W1HCA1_9BACT</name>